<proteinExistence type="predicted"/>
<keyword evidence="1" id="KW-0812">Transmembrane</keyword>
<dbReference type="EMBL" id="CM029046">
    <property type="protein sequence ID" value="KAG2592336.1"/>
    <property type="molecule type" value="Genomic_DNA"/>
</dbReference>
<dbReference type="Pfam" id="PF12442">
    <property type="entry name" value="DUF3681"/>
    <property type="match status" value="1"/>
</dbReference>
<keyword evidence="1" id="KW-1133">Transmembrane helix</keyword>
<evidence type="ECO:0000256" key="1">
    <source>
        <dbReference type="SAM" id="Phobius"/>
    </source>
</evidence>
<dbReference type="AlphaFoldDB" id="A0A8T0S6I0"/>
<keyword evidence="1" id="KW-0472">Membrane</keyword>
<reference evidence="2 3" key="1">
    <citation type="submission" date="2020-05" db="EMBL/GenBank/DDBJ databases">
        <title>WGS assembly of Panicum virgatum.</title>
        <authorList>
            <person name="Lovell J.T."/>
            <person name="Jenkins J."/>
            <person name="Shu S."/>
            <person name="Juenger T.E."/>
            <person name="Schmutz J."/>
        </authorList>
    </citation>
    <scope>NUCLEOTIDE SEQUENCE [LARGE SCALE GENOMIC DNA]</scope>
    <source>
        <strain evidence="3">cv. AP13</strain>
    </source>
</reference>
<name>A0A8T0S6I0_PANVG</name>
<organism evidence="2 3">
    <name type="scientific">Panicum virgatum</name>
    <name type="common">Blackwell switchgrass</name>
    <dbReference type="NCBI Taxonomy" id="38727"/>
    <lineage>
        <taxon>Eukaryota</taxon>
        <taxon>Viridiplantae</taxon>
        <taxon>Streptophyta</taxon>
        <taxon>Embryophyta</taxon>
        <taxon>Tracheophyta</taxon>
        <taxon>Spermatophyta</taxon>
        <taxon>Magnoliopsida</taxon>
        <taxon>Liliopsida</taxon>
        <taxon>Poales</taxon>
        <taxon>Poaceae</taxon>
        <taxon>PACMAD clade</taxon>
        <taxon>Panicoideae</taxon>
        <taxon>Panicodae</taxon>
        <taxon>Paniceae</taxon>
        <taxon>Panicinae</taxon>
        <taxon>Panicum</taxon>
        <taxon>Panicum sect. Hiantes</taxon>
    </lineage>
</organism>
<protein>
    <submittedName>
        <fullName evidence="2">Uncharacterized protein</fullName>
    </submittedName>
</protein>
<evidence type="ECO:0000313" key="2">
    <source>
        <dbReference type="EMBL" id="KAG2592336.1"/>
    </source>
</evidence>
<sequence length="124" mass="13205">MLRLGDGGVRSGVDSFDLARDSIVGGKSAAARKDTYLSSTLRQLVGPPSIKQATKAVAALLLALCRVPGAMFLSSRALLCPYYGVLVAIMLFGALEVAVELLVAGDSDRRRGRSKLQGQRKLER</sequence>
<keyword evidence="3" id="KW-1185">Reference proteome</keyword>
<comment type="caution">
    <text evidence="2">The sequence shown here is derived from an EMBL/GenBank/DDBJ whole genome shotgun (WGS) entry which is preliminary data.</text>
</comment>
<evidence type="ECO:0000313" key="3">
    <source>
        <dbReference type="Proteomes" id="UP000823388"/>
    </source>
</evidence>
<feature type="transmembrane region" description="Helical" evidence="1">
    <location>
        <begin position="81"/>
        <end position="103"/>
    </location>
</feature>
<dbReference type="InterPro" id="IPR022149">
    <property type="entry name" value="DUF3681"/>
</dbReference>
<gene>
    <name evidence="2" type="ORF">PVAP13_5NG552686</name>
</gene>
<dbReference type="Proteomes" id="UP000823388">
    <property type="component" value="Chromosome 5N"/>
</dbReference>
<accession>A0A8T0S6I0</accession>